<evidence type="ECO:0000313" key="3">
    <source>
        <dbReference type="Proteomes" id="UP001500897"/>
    </source>
</evidence>
<comment type="caution">
    <text evidence="2">The sequence shown here is derived from an EMBL/GenBank/DDBJ whole genome shotgun (WGS) entry which is preliminary data.</text>
</comment>
<protein>
    <submittedName>
        <fullName evidence="2">Uncharacterized protein</fullName>
    </submittedName>
</protein>
<name>A0ABP5JQR9_9ACTN</name>
<dbReference type="Proteomes" id="UP001500897">
    <property type="component" value="Unassembled WGS sequence"/>
</dbReference>
<evidence type="ECO:0000313" key="2">
    <source>
        <dbReference type="EMBL" id="GAA2121395.1"/>
    </source>
</evidence>
<gene>
    <name evidence="2" type="ORF">GCM10009759_71060</name>
</gene>
<reference evidence="3" key="1">
    <citation type="journal article" date="2019" name="Int. J. Syst. Evol. Microbiol.">
        <title>The Global Catalogue of Microorganisms (GCM) 10K type strain sequencing project: providing services to taxonomists for standard genome sequencing and annotation.</title>
        <authorList>
            <consortium name="The Broad Institute Genomics Platform"/>
            <consortium name="The Broad Institute Genome Sequencing Center for Infectious Disease"/>
            <person name="Wu L."/>
            <person name="Ma J."/>
        </authorList>
    </citation>
    <scope>NUCLEOTIDE SEQUENCE [LARGE SCALE GENOMIC DNA]</scope>
    <source>
        <strain evidence="3">JCM 14559</strain>
    </source>
</reference>
<organism evidence="2 3">
    <name type="scientific">Kitasatospora saccharophila</name>
    <dbReference type="NCBI Taxonomy" id="407973"/>
    <lineage>
        <taxon>Bacteria</taxon>
        <taxon>Bacillati</taxon>
        <taxon>Actinomycetota</taxon>
        <taxon>Actinomycetes</taxon>
        <taxon>Kitasatosporales</taxon>
        <taxon>Streptomycetaceae</taxon>
        <taxon>Kitasatospora</taxon>
    </lineage>
</organism>
<sequence length="148" mass="16480">MPENLVEPFESARHTPRMTNTGSEAAAQGWDGPWYRVRTDRFEASFLPNAGEPLDSVCNVDVEVRLTADGSRWSATVFTLAEVERIMERWSRTGEALGGRYFWCSDGLIVRDPGIDSMTQVLVGLLDDGDFTQVLQRLDDEGSSDASF</sequence>
<dbReference type="EMBL" id="BAAANS010000078">
    <property type="protein sequence ID" value="GAA2121395.1"/>
    <property type="molecule type" value="Genomic_DNA"/>
</dbReference>
<proteinExistence type="predicted"/>
<evidence type="ECO:0000256" key="1">
    <source>
        <dbReference type="SAM" id="MobiDB-lite"/>
    </source>
</evidence>
<feature type="region of interest" description="Disordered" evidence="1">
    <location>
        <begin position="1"/>
        <end position="26"/>
    </location>
</feature>
<keyword evidence="3" id="KW-1185">Reference proteome</keyword>
<accession>A0ABP5JQR9</accession>